<dbReference type="PIRSF" id="PIRSF000821">
    <property type="entry name" value="RdRPol"/>
    <property type="match status" value="1"/>
</dbReference>
<keyword evidence="3 8" id="KW-0696">RNA-directed RNA polymerase</keyword>
<proteinExistence type="inferred from homology"/>
<dbReference type="SUPFAM" id="SSF56672">
    <property type="entry name" value="DNA/RNA polymerases"/>
    <property type="match status" value="1"/>
</dbReference>
<dbReference type="InterPro" id="IPR008723">
    <property type="entry name" value="RNA_pol_orbivir"/>
</dbReference>
<evidence type="ECO:0000256" key="1">
    <source>
        <dbReference type="ARBA" id="ARBA00009581"/>
    </source>
</evidence>
<evidence type="ECO:0000256" key="3">
    <source>
        <dbReference type="ARBA" id="ARBA00022484"/>
    </source>
</evidence>
<protein>
    <recommendedName>
        <fullName evidence="2 8">RNA-directed RNA polymerase</fullName>
        <ecNumber evidence="2 8">2.7.7.48</ecNumber>
    </recommendedName>
</protein>
<feature type="domain" description="RdRp catalytic" evidence="9">
    <location>
        <begin position="565"/>
        <end position="815"/>
    </location>
</feature>
<comment type="catalytic activity">
    <reaction evidence="8">
        <text>RNA(n) + a ribonucleoside 5'-triphosphate = RNA(n+1) + diphosphate</text>
        <dbReference type="Rhea" id="RHEA:21248"/>
        <dbReference type="Rhea" id="RHEA-COMP:14527"/>
        <dbReference type="Rhea" id="RHEA-COMP:17342"/>
        <dbReference type="ChEBI" id="CHEBI:33019"/>
        <dbReference type="ChEBI" id="CHEBI:61557"/>
        <dbReference type="ChEBI" id="CHEBI:140395"/>
        <dbReference type="EC" id="2.7.7.48"/>
    </reaction>
</comment>
<keyword evidence="5 8" id="KW-0548">Nucleotidyltransferase</keyword>
<dbReference type="Pfam" id="PF05788">
    <property type="entry name" value="Orbi_VP1"/>
    <property type="match status" value="1"/>
</dbReference>
<keyword evidence="7 8" id="KW-0693">Viral RNA replication</keyword>
<keyword evidence="6 8" id="KW-0547">Nucleotide-binding</keyword>
<dbReference type="EC" id="2.7.7.48" evidence="2 8"/>
<dbReference type="GO" id="GO:0019079">
    <property type="term" value="P:viral genome replication"/>
    <property type="evidence" value="ECO:0007669"/>
    <property type="project" value="InterPro"/>
</dbReference>
<dbReference type="EMBL" id="MG470848">
    <property type="protein sequence ID" value="AXB87376.1"/>
    <property type="molecule type" value="Genomic_RNA"/>
</dbReference>
<dbReference type="PROSITE" id="PS50523">
    <property type="entry name" value="RDRP_DSRNA_REO"/>
    <property type="match status" value="1"/>
</dbReference>
<evidence type="ECO:0000313" key="10">
    <source>
        <dbReference type="EMBL" id="AXB87376.1"/>
    </source>
</evidence>
<evidence type="ECO:0000256" key="4">
    <source>
        <dbReference type="ARBA" id="ARBA00022679"/>
    </source>
</evidence>
<evidence type="ECO:0000256" key="2">
    <source>
        <dbReference type="ARBA" id="ARBA00012494"/>
    </source>
</evidence>
<dbReference type="InterPro" id="IPR043502">
    <property type="entry name" value="DNA/RNA_pol_sf"/>
</dbReference>
<dbReference type="GO" id="GO:0000166">
    <property type="term" value="F:nucleotide binding"/>
    <property type="evidence" value="ECO:0007669"/>
    <property type="project" value="UniProtKB-KW"/>
</dbReference>
<dbReference type="GO" id="GO:0003968">
    <property type="term" value="F:RNA-directed RNA polymerase activity"/>
    <property type="evidence" value="ECO:0007669"/>
    <property type="project" value="UniProtKB-UniRule"/>
</dbReference>
<dbReference type="InterPro" id="IPR007097">
    <property type="entry name" value="RNA-dir_pol_reovirus"/>
</dbReference>
<evidence type="ECO:0000256" key="7">
    <source>
        <dbReference type="ARBA" id="ARBA00022953"/>
    </source>
</evidence>
<sequence length="1307" mass="149723">MVITVDGAEVVREALNRIFKYGAFQGDTPVYEYYRYSSRIRQLRRKHGAKYSISDAEMERRRDRGELNLYGLQVITENEVTQILKLPTHDQGVEIVDIFYNSVLPCDELEPDEEFLRNYRVEENHGLQTFISYRASQEMQVFGDLPLNFWCAFIESASSYFEHEPLGLTVLRQITSDKGVLFHQNSRDLSQIEDISYTYSGPLLFEMCITESILEYNMVCRMREEKISDLQYGHDSIDPFEIIREFFIMCLPHPKKINNMLRSPYSWMVKTWGICCAEQVILDSRGGPDRNSKDVFYTGYRKVVNQYGPILLKTRFFKDSLKLNREKVEEAIKYSQCLGGHRRSLNIFRSMLKKPYTTEFDPSNVRHVMLASLLLSIQTITGYGRAWVKNESSDVENQMKPNDNNLISRVSEYTGRNFYNAYAEAKEAGEEIVKPEDMHTSLLRLAKNTSSGFSTEIVVNKRFGPGISASSFEKIKISSRIKALVIFTKGHEVFTPSNLVQKYNTVEYYQTKGSRDVPIKSTRTIYAINLSILMPQLLLTLPLNEYFAKVGGSTLPDYKRLGGKVIVGDLEATGSRTMDAADCFRNSSDPMILTIAIDYSDYDQHLTPYNFRSGMLKGIRDWVKHYEHYNYDGQTVYDLIEYGYGEGRVQNSFWRGKSAVKKIDLDEYMGLNDDERFMGSFRPPRGSLPVRDRAVFDRLKCTPGKEHVVVSPTDGSDLAKVNTHLSGENSTLVANSLHNMAIGRIMQEEIHKYCYGKIEFLSEQYVGDDTLFYTKPHCRAPEDFDAIFDVIFNTIKKCGHEASPSKTLIAPFSVEKTQTHAKAGIYVGQDRMMIVSSERKKDIEDVGGYLASQIQTLTTKVSRGFSHELAQLVFMMKSTVIGFRKLKRTIKDTHGYRDRSFDHQEEDGFTLMMIKDPLVAFLPREWGGAGMNPLAINVVNTEEVFLDMAADPFFREIMDPLLKILQPMPPVWNETKGDKRSLSSDTAMGFFSKMARPMVRLAFDNPIVGDLVKNLPLGDYSPFNLSHTMMRSALLKEQRARALLAPGYELEYQRELSKKWKEPSFTLGGKKDMEINSGYAKIFDVVPFGREVVENHFFPDVNISPEFYIQKVKLGHRNASRQRMSYIDRIDGILRGDVVMRGFLTSGTIMSILDDIGPVHDASDLSMLFQMLNLSSIVADRLATYISSERVKFDSLQIAKRGIGGDEFTMSLNVLTGEFMDRYLRVPPQFTKTEVDACLLYVAQLCMINCFKEGSLKRLDINVSNNERRRIRQRIARYRTFVPPMRILRRAARSERIAARMVGNQFT</sequence>
<evidence type="ECO:0000256" key="8">
    <source>
        <dbReference type="PIRNR" id="PIRNR000821"/>
    </source>
</evidence>
<evidence type="ECO:0000256" key="6">
    <source>
        <dbReference type="ARBA" id="ARBA00022741"/>
    </source>
</evidence>
<evidence type="ECO:0000259" key="9">
    <source>
        <dbReference type="PROSITE" id="PS50523"/>
    </source>
</evidence>
<reference evidence="10" key="1">
    <citation type="journal article" date="2018" name="Emerg. Infect. Dis.">
        <title>Equine Encephalosis Virus in India, 2008.</title>
        <authorList>
            <person name="Yadav P.D."/>
            <person name="Albarino C.G."/>
            <person name="Nyayanit D.A."/>
            <person name="Guerrero L."/>
            <person name="Jenks M.H."/>
            <person name="Sarkale P."/>
            <person name="Nichol S.T."/>
            <person name="Mourya D.T."/>
        </authorList>
    </citation>
    <scope>NUCLEOTIDE SEQUENCE</scope>
    <source>
        <strain evidence="10">88403/blood</strain>
    </source>
</reference>
<dbReference type="GO" id="GO:0006351">
    <property type="term" value="P:DNA-templated transcription"/>
    <property type="evidence" value="ECO:0007669"/>
    <property type="project" value="UniProtKB-UniRule"/>
</dbReference>
<dbReference type="GO" id="GO:0003723">
    <property type="term" value="F:RNA binding"/>
    <property type="evidence" value="ECO:0007669"/>
    <property type="project" value="InterPro"/>
</dbReference>
<name>A0A2Z5EM96_9REOV</name>
<evidence type="ECO:0000256" key="5">
    <source>
        <dbReference type="ARBA" id="ARBA00022695"/>
    </source>
</evidence>
<accession>A0A2Z5EM96</accession>
<organism evidence="10">
    <name type="scientific">Equine encephalosis virus</name>
    <dbReference type="NCBI Taxonomy" id="201490"/>
    <lineage>
        <taxon>Viruses</taxon>
        <taxon>Riboviria</taxon>
        <taxon>Orthornavirae</taxon>
        <taxon>Duplornaviricota</taxon>
        <taxon>Resentoviricetes</taxon>
        <taxon>Reovirales</taxon>
        <taxon>Sedoreoviridae</taxon>
        <taxon>Orbivirus</taxon>
        <taxon>Orbivirus betaequi</taxon>
    </lineage>
</organism>
<comment type="similarity">
    <text evidence="1 8">Belongs to the reoviridae RNA-directed RNA polymerase family.</text>
</comment>
<keyword evidence="4 8" id="KW-0808">Transferase</keyword>